<gene>
    <name evidence="1" type="ORF">DHV22_08080</name>
</gene>
<dbReference type="AlphaFoldDB" id="A0A3D6BQK3"/>
<proteinExistence type="predicted"/>
<dbReference type="EMBL" id="DPRK01000128">
    <property type="protein sequence ID" value="HCY81546.1"/>
    <property type="molecule type" value="Genomic_DNA"/>
</dbReference>
<name>A0A3D6BQK3_9FLAO</name>
<evidence type="ECO:0000313" key="1">
    <source>
        <dbReference type="EMBL" id="HCY81546.1"/>
    </source>
</evidence>
<dbReference type="Proteomes" id="UP000263268">
    <property type="component" value="Unassembled WGS sequence"/>
</dbReference>
<comment type="caution">
    <text evidence="1">The sequence shown here is derived from an EMBL/GenBank/DDBJ whole genome shotgun (WGS) entry which is preliminary data.</text>
</comment>
<evidence type="ECO:0000313" key="2">
    <source>
        <dbReference type="Proteomes" id="UP000263268"/>
    </source>
</evidence>
<sequence length="68" mass="7177">MISEAQLAILLEEAYDVESDSEVNPAEARQRIAQKQAEAIAQFVQGRQTIVTGTSSDGATVAGTGIIQ</sequence>
<accession>A0A3D6BQK3</accession>
<protein>
    <submittedName>
        <fullName evidence="1">Uncharacterized protein</fullName>
    </submittedName>
</protein>
<reference evidence="1 2" key="1">
    <citation type="journal article" date="2018" name="Nat. Biotechnol.">
        <title>A standardized bacterial taxonomy based on genome phylogeny substantially revises the tree of life.</title>
        <authorList>
            <person name="Parks D.H."/>
            <person name="Chuvochina M."/>
            <person name="Waite D.W."/>
            <person name="Rinke C."/>
            <person name="Skarshewski A."/>
            <person name="Chaumeil P.A."/>
            <person name="Hugenholtz P."/>
        </authorList>
    </citation>
    <scope>NUCLEOTIDE SEQUENCE [LARGE SCALE GENOMIC DNA]</scope>
    <source>
        <strain evidence="1">UBA10227</strain>
    </source>
</reference>
<organism evidence="1 2">
    <name type="scientific">Xanthomarina gelatinilytica</name>
    <dbReference type="NCBI Taxonomy" id="1137281"/>
    <lineage>
        <taxon>Bacteria</taxon>
        <taxon>Pseudomonadati</taxon>
        <taxon>Bacteroidota</taxon>
        <taxon>Flavobacteriia</taxon>
        <taxon>Flavobacteriales</taxon>
        <taxon>Flavobacteriaceae</taxon>
        <taxon>Xanthomarina</taxon>
    </lineage>
</organism>